<dbReference type="GO" id="GO:0000287">
    <property type="term" value="F:magnesium ion binding"/>
    <property type="evidence" value="ECO:0007669"/>
    <property type="project" value="InterPro"/>
</dbReference>
<keyword evidence="7" id="KW-0444">Lipid biosynthesis</keyword>
<evidence type="ECO:0000256" key="16">
    <source>
        <dbReference type="ARBA" id="ARBA00023098"/>
    </source>
</evidence>
<feature type="modified residue" description="O-(pantetheine 4'-phosphoryl)serine" evidence="25">
    <location>
        <position position="193"/>
    </location>
</feature>
<evidence type="ECO:0000256" key="23">
    <source>
        <dbReference type="PIRSR" id="PIRSR000454-1"/>
    </source>
</evidence>
<dbReference type="SUPFAM" id="SSF56214">
    <property type="entry name" value="4'-phosphopantetheinyl transferase"/>
    <property type="match status" value="1"/>
</dbReference>
<dbReference type="Pfam" id="PF00106">
    <property type="entry name" value="adh_short"/>
    <property type="match status" value="1"/>
</dbReference>
<evidence type="ECO:0000256" key="4">
    <source>
        <dbReference type="ARBA" id="ARBA00013191"/>
    </source>
</evidence>
<comment type="catalytic activity">
    <reaction evidence="21">
        <text>a fatty acyl-[ACP] + malonyl-[ACP] + H(+) = a 3-oxoacyl-[ACP] + holo-[ACP] + CO2</text>
        <dbReference type="Rhea" id="RHEA:22836"/>
        <dbReference type="Rhea" id="RHEA-COMP:9623"/>
        <dbReference type="Rhea" id="RHEA-COMP:9685"/>
        <dbReference type="Rhea" id="RHEA-COMP:9916"/>
        <dbReference type="Rhea" id="RHEA-COMP:14125"/>
        <dbReference type="ChEBI" id="CHEBI:15378"/>
        <dbReference type="ChEBI" id="CHEBI:16526"/>
        <dbReference type="ChEBI" id="CHEBI:64479"/>
        <dbReference type="ChEBI" id="CHEBI:78449"/>
        <dbReference type="ChEBI" id="CHEBI:78776"/>
        <dbReference type="ChEBI" id="CHEBI:138651"/>
        <dbReference type="EC" id="2.3.1.41"/>
    </reaction>
</comment>
<evidence type="ECO:0000256" key="1">
    <source>
        <dbReference type="ARBA" id="ARBA00007485"/>
    </source>
</evidence>
<dbReference type="InterPro" id="IPR008278">
    <property type="entry name" value="4-PPantetheinyl_Trfase_dom"/>
</dbReference>
<dbReference type="NCBIfam" id="TIGR00556">
    <property type="entry name" value="pantethn_trn"/>
    <property type="match status" value="1"/>
</dbReference>
<dbReference type="Gene3D" id="3.40.47.10">
    <property type="match status" value="1"/>
</dbReference>
<gene>
    <name evidence="28" type="ORF">PAC_10078</name>
</gene>
<dbReference type="PROSITE" id="PS52004">
    <property type="entry name" value="KS3_2"/>
    <property type="match status" value="1"/>
</dbReference>
<evidence type="ECO:0000259" key="27">
    <source>
        <dbReference type="PROSITE" id="PS52004"/>
    </source>
</evidence>
<evidence type="ECO:0000256" key="6">
    <source>
        <dbReference type="ARBA" id="ARBA00022450"/>
    </source>
</evidence>
<dbReference type="Gene3D" id="3.90.470.20">
    <property type="entry name" value="4'-phosphopantetheinyl transferase domain"/>
    <property type="match status" value="1"/>
</dbReference>
<keyword evidence="9 22" id="KW-0808">Transferase</keyword>
<dbReference type="Pfam" id="PF18314">
    <property type="entry name" value="FAS_I_H"/>
    <property type="match status" value="1"/>
</dbReference>
<evidence type="ECO:0000256" key="15">
    <source>
        <dbReference type="ARBA" id="ARBA00023027"/>
    </source>
</evidence>
<dbReference type="Proteomes" id="UP000184330">
    <property type="component" value="Unassembled WGS sequence"/>
</dbReference>
<dbReference type="GO" id="GO:0042759">
    <property type="term" value="P:long-chain fatty acid biosynthetic process"/>
    <property type="evidence" value="ECO:0007669"/>
    <property type="project" value="UniProtKB-UniRule"/>
</dbReference>
<dbReference type="Pfam" id="PF00109">
    <property type="entry name" value="ketoacyl-synt"/>
    <property type="match status" value="1"/>
</dbReference>
<evidence type="ECO:0000256" key="25">
    <source>
        <dbReference type="PIRSR" id="PIRSR000454-4"/>
    </source>
</evidence>
<dbReference type="SUPFAM" id="SSF52151">
    <property type="entry name" value="FabD/lysophospholipase-like"/>
    <property type="match status" value="1"/>
</dbReference>
<dbReference type="InterPro" id="IPR014031">
    <property type="entry name" value="Ketoacyl_synth_C"/>
</dbReference>
<dbReference type="PROSITE" id="PS50075">
    <property type="entry name" value="CARRIER"/>
    <property type="match status" value="1"/>
</dbReference>
<protein>
    <recommendedName>
        <fullName evidence="5">Fatty acid synthase subunit alpha</fullName>
        <ecNumber evidence="3">1.1.1.100</ecNumber>
        <ecNumber evidence="4">2.3.1.41</ecNumber>
        <ecNumber evidence="2">2.3.1.86</ecNumber>
    </recommendedName>
</protein>
<comment type="catalytic activity">
    <reaction evidence="20">
        <text>a (3R)-hydroxyacyl-[ACP] + NADP(+) = a 3-oxoacyl-[ACP] + NADPH + H(+)</text>
        <dbReference type="Rhea" id="RHEA:17397"/>
        <dbReference type="Rhea" id="RHEA-COMP:9916"/>
        <dbReference type="Rhea" id="RHEA-COMP:9945"/>
        <dbReference type="ChEBI" id="CHEBI:15378"/>
        <dbReference type="ChEBI" id="CHEBI:57783"/>
        <dbReference type="ChEBI" id="CHEBI:58349"/>
        <dbReference type="ChEBI" id="CHEBI:78776"/>
        <dbReference type="ChEBI" id="CHEBI:78827"/>
        <dbReference type="EC" id="1.1.1.100"/>
    </reaction>
</comment>
<evidence type="ECO:0000256" key="2">
    <source>
        <dbReference type="ARBA" id="ARBA00012878"/>
    </source>
</evidence>
<evidence type="ECO:0000256" key="10">
    <source>
        <dbReference type="ARBA" id="ARBA00022723"/>
    </source>
</evidence>
<evidence type="ECO:0000313" key="28">
    <source>
        <dbReference type="EMBL" id="CZR60182.1"/>
    </source>
</evidence>
<keyword evidence="13" id="KW-0521">NADP</keyword>
<dbReference type="Gene3D" id="3.30.70.2490">
    <property type="match status" value="1"/>
</dbReference>
<keyword evidence="15" id="KW-0520">NAD</keyword>
<dbReference type="FunFam" id="3.30.70.2490:FF:000001">
    <property type="entry name" value="Fatty acid synthase subunit alpha"/>
    <property type="match status" value="1"/>
</dbReference>
<evidence type="ECO:0000256" key="19">
    <source>
        <dbReference type="ARBA" id="ARBA00048237"/>
    </source>
</evidence>
<dbReference type="CDD" id="cd08950">
    <property type="entry name" value="KR_fFAS_SDR_c_like"/>
    <property type="match status" value="1"/>
</dbReference>
<dbReference type="FunFam" id="3.90.25.70:FF:000001">
    <property type="entry name" value="Fatty acid synthase subunit alpha"/>
    <property type="match status" value="1"/>
</dbReference>
<sequence>MARQSRAVETSASNNSVTQDQARARKLLIELLSYQFAFPVRWIETQDEFSHRPENIQRYVEVGPAKILSTMAKKTVTAHSSQAPSRSSQYQFLSSSDNKEDIYYQYPEEEEPVAAAESTPAPSVPVVEAVASVQTAVATVTASASVSAPAAAAPEIPLSASHVVLALTAQKLKKPFDSVSTQKTIRELSGGKSTLQNELIGDLGAEFGNLPDGSEDLTLEALGEALQGNFSGKPGKQLSALMSKFTSSKMPAGFNQGAIQDHLGVHWGLSKDHSIIPIAFAITAEPAARLANADAAKEFLNGLIPRYASFAGISLTPGGSGGGSSASATAMVDSASLDALKKEQRDYHMKQFDLLAKHLGIDDLQGGSKLEAAKAAEEELEKTLSQWTSEFDEQFFAGIQSAFDVRKGRTYDSSWNWVREELIRLFNDIEAGKVEANILGADDRLLNVLNKWEPSCSSMVDYLTSELADPQMQAFGREISRLGSRTLGEDPTFRYALPSLAPKTTITPGGTIEYAEVPRKISNYSRLVKHGRKNAAGELIPFVHIRKREGTQAWKYDAASSSLLLRTLEAGTGLGLTFAGKTVLVTGAGKGSIGAEVVKGLLSGGARVTVTTSRAVSSTAKFFQQMYRKYGAREASLTVLPFNQSSKKDCEALIAHIYGPNSPTGGDLDYILPFAAIPEAGELDSLDGKSELAHRAMLTNVLRLLGAVRKEKDERGIDTRPTNVILPLSPNHGTFGGDGLYAESKLGLETLFNRFYSESWSTYITICGAVIGWTRGTGLMSGNNIVAEAVEKQGVITFSQPEMAFNILALMTPSISSICEDDPVYADLTGCLDFVTDLKGEISTARTAISDESRLRKALVEENSRQHQILAGPSAQVAKTNIASTKVRRANLGMNFPNLASYEDLTGNLQSLEGMVDLSRTVVVVGFSDLSPWGSTRTRWEMEHQGEFSIEGYVEMAWIMGLVKHFEGDIKGKSYVGWVDTKTNEPVRDDEFKAKYSEYIMSHTGLRFIEPEGLGGYDPKRKEFLHEVAVEEDLPPFESSRATAEAFKLRHGDKVNISPIAGSDDYIVRVLRGAHFLVPKATSFDRQVAGQLPTGWDPVRYGIPEDIVQQVDPITLYALCCVSEALLSAGIKDPYEFYKHIHVSELAICLGTGAGSLLAMRGVYRDRYLDRPVQSDILQESFLNTMGAWINMLLLSSTGTIKSPVGACATAIESLDIGCEAIKSGNSKIAFVGGCDDFQEEMSYEFAKMKATASSADELDKGRLPSEMSRPSVTSRSGFVESAGCGAQIIMSAEVALEMGLPIYGIVAYTQMASDKIGRSVPAPGQGILTAAKESSSAYDSDLLDLEFRRRHLKESVAQIKKSHQARLARMQSRPEWSDKMLHEIESATACKLKLAQQMWGNDIRLQDPTIGPLKASLATWGLTINDIGVCSMHGTSTKANDTNEADVINKQMTHLGRKLGNPLLAVCQKSLTGHPKGAAGAWQFNGCMQMLQTGIVPGNWNADNIDDHLREFEHIVYPRDAIHMSEVRATMLTSFGFGQKGGITIAIHPKYLYTVITSDVYEEYRQKVTKRQRKANTAFVKGLMTNSIFKAKDHSPWDSGDAALTKALLDPNARASNANILNEFKINDPASAVPKDPSLIRPISRLSRSSSSSSIHRSLMDISETGLLSGMVQNMLESSLPSPSNPGVHPSLSTSVGVDVETISSINIENDVFLERNFTDAEREYCERAVNPRASFAGRWSAKEAVFKSLQVPSQGPGAGMRDIEILSDGGVPRVQFHGRAKEIAEAEGISNVQISITHSGETVTAVALAAKSLKY</sequence>
<dbReference type="Pfam" id="PF02801">
    <property type="entry name" value="Ketoacyl-synt_C"/>
    <property type="match status" value="1"/>
</dbReference>
<dbReference type="InterPro" id="IPR014030">
    <property type="entry name" value="Ketoacyl_synth_N"/>
</dbReference>
<dbReference type="Gene3D" id="3.40.50.720">
    <property type="entry name" value="NAD(P)-binding Rossmann-like Domain"/>
    <property type="match status" value="1"/>
</dbReference>
<dbReference type="PIRSF" id="PIRSF000454">
    <property type="entry name" value="FAS_yeast_alpha"/>
    <property type="match status" value="1"/>
</dbReference>
<dbReference type="GO" id="GO:0004315">
    <property type="term" value="F:3-oxoacyl-[acyl-carrier-protein] synthase activity"/>
    <property type="evidence" value="ECO:0007669"/>
    <property type="project" value="UniProtKB-EC"/>
</dbReference>
<evidence type="ECO:0000313" key="29">
    <source>
        <dbReference type="Proteomes" id="UP000184330"/>
    </source>
</evidence>
<dbReference type="SMART" id="SM00825">
    <property type="entry name" value="PKS_KS"/>
    <property type="match status" value="1"/>
</dbReference>
<keyword evidence="14" id="KW-0560">Oxidoreductase</keyword>
<keyword evidence="16" id="KW-0443">Lipid metabolism</keyword>
<feature type="domain" description="Ketosynthase family 3 (KS3)" evidence="27">
    <location>
        <begin position="1022"/>
        <end position="1549"/>
    </location>
</feature>
<dbReference type="FunFam" id="3.90.470.20:FF:000005">
    <property type="entry name" value="Fatty acid synthase alpha subunit FasA"/>
    <property type="match status" value="1"/>
</dbReference>
<dbReference type="InterPro" id="IPR018201">
    <property type="entry name" value="Ketoacyl_synth_AS"/>
</dbReference>
<dbReference type="Gene3D" id="3.90.25.70">
    <property type="match status" value="1"/>
</dbReference>
<evidence type="ECO:0000256" key="7">
    <source>
        <dbReference type="ARBA" id="ARBA00022516"/>
    </source>
</evidence>
<feature type="active site" description="For beta-ketoacyl synthase activity" evidence="23">
    <location>
        <position position="1208"/>
    </location>
</feature>
<dbReference type="EMBL" id="FJOG01000015">
    <property type="protein sequence ID" value="CZR60182.1"/>
    <property type="molecule type" value="Genomic_DNA"/>
</dbReference>
<organism evidence="28 29">
    <name type="scientific">Phialocephala subalpina</name>
    <dbReference type="NCBI Taxonomy" id="576137"/>
    <lineage>
        <taxon>Eukaryota</taxon>
        <taxon>Fungi</taxon>
        <taxon>Dikarya</taxon>
        <taxon>Ascomycota</taxon>
        <taxon>Pezizomycotina</taxon>
        <taxon>Leotiomycetes</taxon>
        <taxon>Helotiales</taxon>
        <taxon>Mollisiaceae</taxon>
        <taxon>Phialocephala</taxon>
        <taxon>Phialocephala fortinii species complex</taxon>
    </lineage>
</organism>
<keyword evidence="11" id="KW-0276">Fatty acid metabolism</keyword>
<evidence type="ECO:0000256" key="3">
    <source>
        <dbReference type="ARBA" id="ARBA00012948"/>
    </source>
</evidence>
<evidence type="ECO:0000256" key="5">
    <source>
        <dbReference type="ARBA" id="ARBA00014008"/>
    </source>
</evidence>
<dbReference type="EC" id="2.3.1.41" evidence="4"/>
<comment type="similarity">
    <text evidence="1 22">Belongs to the thiolase-like superfamily. Fungal fatty acid synthetase subunit alpha family.</text>
</comment>
<proteinExistence type="inferred from homology"/>
<feature type="domain" description="Carrier" evidence="26">
    <location>
        <begin position="155"/>
        <end position="233"/>
    </location>
</feature>
<dbReference type="STRING" id="576137.A0A1L7X591"/>
<accession>A0A1L7X591</accession>
<dbReference type="InterPro" id="IPR004568">
    <property type="entry name" value="Ppantetheine-prot_Trfase_dom"/>
</dbReference>
<keyword evidence="6 22" id="KW-0596">Phosphopantetheine</keyword>
<dbReference type="Pfam" id="PF01648">
    <property type="entry name" value="ACPS"/>
    <property type="match status" value="1"/>
</dbReference>
<dbReference type="GO" id="GO:0004321">
    <property type="term" value="F:fatty-acyl-CoA synthase activity"/>
    <property type="evidence" value="ECO:0007669"/>
    <property type="project" value="UniProtKB-EC"/>
</dbReference>
<name>A0A1L7X591_9HELO</name>
<evidence type="ECO:0000256" key="20">
    <source>
        <dbReference type="ARBA" id="ARBA00048508"/>
    </source>
</evidence>
<dbReference type="InterPro" id="IPR020841">
    <property type="entry name" value="PKS_Beta-ketoAc_synthase_dom"/>
</dbReference>
<dbReference type="InterPro" id="IPR047224">
    <property type="entry name" value="FAS_alpha_su_C"/>
</dbReference>
<dbReference type="SUPFAM" id="SSF53901">
    <property type="entry name" value="Thiolase-like"/>
    <property type="match status" value="2"/>
</dbReference>
<dbReference type="InterPro" id="IPR002347">
    <property type="entry name" value="SDR_fam"/>
</dbReference>
<feature type="binding site" evidence="24">
    <location>
        <position position="1800"/>
    </location>
    <ligand>
        <name>Mg(2+)</name>
        <dbReference type="ChEBI" id="CHEBI:18420"/>
    </ligand>
</feature>
<keyword evidence="8" id="KW-0597">Phosphoprotein</keyword>
<dbReference type="GO" id="GO:0005835">
    <property type="term" value="C:fatty acid synthase complex"/>
    <property type="evidence" value="ECO:0007669"/>
    <property type="project" value="InterPro"/>
</dbReference>
<evidence type="ECO:0000256" key="22">
    <source>
        <dbReference type="PIRNR" id="PIRNR000454"/>
    </source>
</evidence>
<comment type="catalytic activity">
    <reaction evidence="19">
        <text>acetyl-CoA + n malonyl-CoA + 2n NADPH + 4n H(+) = a long-chain-acyl-CoA + n CoA + n CO2 + 2n NADP(+).</text>
        <dbReference type="EC" id="2.3.1.86"/>
    </reaction>
</comment>
<dbReference type="SUPFAM" id="SSF51735">
    <property type="entry name" value="NAD(P)-binding Rossmann-fold domains"/>
    <property type="match status" value="1"/>
</dbReference>
<keyword evidence="12 24" id="KW-0460">Magnesium</keyword>
<dbReference type="PROSITE" id="PS00606">
    <property type="entry name" value="KS3_1"/>
    <property type="match status" value="1"/>
</dbReference>
<dbReference type="InterPro" id="IPR009081">
    <property type="entry name" value="PP-bd_ACP"/>
</dbReference>
<dbReference type="InterPro" id="IPR016039">
    <property type="entry name" value="Thiolase-like"/>
</dbReference>
<evidence type="ECO:0000256" key="18">
    <source>
        <dbReference type="ARBA" id="ARBA00023268"/>
    </source>
</evidence>
<keyword evidence="18" id="KW-0511">Multifunctional enzyme</keyword>
<evidence type="ECO:0000256" key="12">
    <source>
        <dbReference type="ARBA" id="ARBA00022842"/>
    </source>
</evidence>
<keyword evidence="29" id="KW-1185">Reference proteome</keyword>
<dbReference type="PANTHER" id="PTHR10982">
    <property type="entry name" value="MALONYL COA-ACYL CARRIER PROTEIN TRANSACYLASE"/>
    <property type="match status" value="1"/>
</dbReference>
<keyword evidence="10 24" id="KW-0479">Metal-binding</keyword>
<dbReference type="InterPro" id="IPR026025">
    <property type="entry name" value="FAS_alpha_yeast"/>
</dbReference>
<evidence type="ECO:0000256" key="9">
    <source>
        <dbReference type="ARBA" id="ARBA00022679"/>
    </source>
</evidence>
<dbReference type="Gene3D" id="6.10.140.1410">
    <property type="match status" value="1"/>
</dbReference>
<dbReference type="Gene3D" id="6.10.250.1930">
    <property type="match status" value="1"/>
</dbReference>
<evidence type="ECO:0000256" key="21">
    <source>
        <dbReference type="ARBA" id="ARBA00049541"/>
    </source>
</evidence>
<dbReference type="InterPro" id="IPR050830">
    <property type="entry name" value="Fungal_FAS"/>
</dbReference>
<dbReference type="GO" id="GO:0044550">
    <property type="term" value="P:secondary metabolite biosynthetic process"/>
    <property type="evidence" value="ECO:0007669"/>
    <property type="project" value="UniProtKB-ARBA"/>
</dbReference>
<evidence type="ECO:0000256" key="13">
    <source>
        <dbReference type="ARBA" id="ARBA00022857"/>
    </source>
</evidence>
<feature type="binding site" evidence="24">
    <location>
        <position position="1702"/>
    </location>
    <ligand>
        <name>Mg(2+)</name>
        <dbReference type="ChEBI" id="CHEBI:18420"/>
    </ligand>
</feature>
<feature type="binding site" evidence="24">
    <location>
        <position position="1700"/>
    </location>
    <ligand>
        <name>Mg(2+)</name>
        <dbReference type="ChEBI" id="CHEBI:18420"/>
    </ligand>
</feature>
<evidence type="ECO:0000259" key="26">
    <source>
        <dbReference type="PROSITE" id="PS50075"/>
    </source>
</evidence>
<evidence type="ECO:0000256" key="11">
    <source>
        <dbReference type="ARBA" id="ARBA00022832"/>
    </source>
</evidence>
<dbReference type="CDD" id="cd00828">
    <property type="entry name" value="elong_cond_enzymes"/>
    <property type="match status" value="1"/>
</dbReference>
<evidence type="ECO:0000256" key="8">
    <source>
        <dbReference type="ARBA" id="ARBA00022553"/>
    </source>
</evidence>
<dbReference type="GO" id="GO:0004316">
    <property type="term" value="F:3-oxoacyl-[acyl-carrier-protein] reductase (NADPH) activity"/>
    <property type="evidence" value="ECO:0007669"/>
    <property type="project" value="UniProtKB-EC"/>
</dbReference>
<dbReference type="Pfam" id="PF18325">
    <property type="entry name" value="Fas_alpha_ACP"/>
    <property type="match status" value="1"/>
</dbReference>
<dbReference type="GO" id="GO:0008897">
    <property type="term" value="F:holo-[acyl-carrier-protein] synthase activity"/>
    <property type="evidence" value="ECO:0007669"/>
    <property type="project" value="InterPro"/>
</dbReference>
<dbReference type="PANTHER" id="PTHR10982:SF21">
    <property type="entry name" value="FATTY ACID SYNTHASE SUBUNIT BETA"/>
    <property type="match status" value="1"/>
</dbReference>
<dbReference type="InterPro" id="IPR036291">
    <property type="entry name" value="NAD(P)-bd_dom_sf"/>
</dbReference>
<evidence type="ECO:0000256" key="17">
    <source>
        <dbReference type="ARBA" id="ARBA00023160"/>
    </source>
</evidence>
<dbReference type="EC" id="1.1.1.100" evidence="3"/>
<dbReference type="InterPro" id="IPR040899">
    <property type="entry name" value="Fas_alpha_ACP"/>
</dbReference>
<keyword evidence="17" id="KW-0275">Fatty acid biosynthesis</keyword>
<evidence type="ECO:0000256" key="14">
    <source>
        <dbReference type="ARBA" id="ARBA00023002"/>
    </source>
</evidence>
<dbReference type="InterPro" id="IPR016035">
    <property type="entry name" value="Acyl_Trfase/lysoPLipase"/>
</dbReference>
<feature type="binding site" evidence="24">
    <location>
        <position position="1701"/>
    </location>
    <ligand>
        <name>Mg(2+)</name>
        <dbReference type="ChEBI" id="CHEBI:18420"/>
    </ligand>
</feature>
<evidence type="ECO:0000256" key="24">
    <source>
        <dbReference type="PIRSR" id="PIRSR000454-3"/>
    </source>
</evidence>
<dbReference type="InterPro" id="IPR037143">
    <property type="entry name" value="4-PPantetheinyl_Trfase_dom_sf"/>
</dbReference>
<dbReference type="GO" id="GO:0004312">
    <property type="term" value="F:fatty acid synthase activity"/>
    <property type="evidence" value="ECO:0007669"/>
    <property type="project" value="InterPro"/>
</dbReference>
<dbReference type="OrthoDB" id="4251012at2759"/>
<dbReference type="EC" id="2.3.1.86" evidence="2"/>
<dbReference type="InterPro" id="IPR041550">
    <property type="entry name" value="FASI_helical"/>
</dbReference>
<reference evidence="28 29" key="1">
    <citation type="submission" date="2016-03" db="EMBL/GenBank/DDBJ databases">
        <authorList>
            <person name="Ploux O."/>
        </authorList>
    </citation>
    <scope>NUCLEOTIDE SEQUENCE [LARGE SCALE GENOMIC DNA]</scope>
    <source>
        <strain evidence="28 29">UAMH 11012</strain>
    </source>
</reference>